<sequence length="110" mass="12845">MPPKASGKAVKKAGKAQKNITKGDKKKKRRRKEKLCHLHLQSVEASSSRHWNFQQSHEHHEFLRKRHLRKNRSRGISFVALQQEVDNHKSGNPDCCEASLTWRIGKTRRE</sequence>
<feature type="region of interest" description="Disordered" evidence="1">
    <location>
        <begin position="1"/>
        <end position="32"/>
    </location>
</feature>
<reference evidence="2 3" key="1">
    <citation type="submission" date="2023-10" db="EMBL/GenBank/DDBJ databases">
        <title>Genomes of two closely related lineages of the louse Polyplax serrata with different host specificities.</title>
        <authorList>
            <person name="Martinu J."/>
            <person name="Tarabai H."/>
            <person name="Stefka J."/>
            <person name="Hypsa V."/>
        </authorList>
    </citation>
    <scope>NUCLEOTIDE SEQUENCE [LARGE SCALE GENOMIC DNA]</scope>
    <source>
        <strain evidence="2">HR10_N</strain>
    </source>
</reference>
<dbReference type="EMBL" id="JAWJWE010000023">
    <property type="protein sequence ID" value="KAK6630079.1"/>
    <property type="molecule type" value="Genomic_DNA"/>
</dbReference>
<comment type="caution">
    <text evidence="2">The sequence shown here is derived from an EMBL/GenBank/DDBJ whole genome shotgun (WGS) entry which is preliminary data.</text>
</comment>
<evidence type="ECO:0000313" key="2">
    <source>
        <dbReference type="EMBL" id="KAK6630079.1"/>
    </source>
</evidence>
<organism evidence="2 3">
    <name type="scientific">Polyplax serrata</name>
    <name type="common">Common mouse louse</name>
    <dbReference type="NCBI Taxonomy" id="468196"/>
    <lineage>
        <taxon>Eukaryota</taxon>
        <taxon>Metazoa</taxon>
        <taxon>Ecdysozoa</taxon>
        <taxon>Arthropoda</taxon>
        <taxon>Hexapoda</taxon>
        <taxon>Insecta</taxon>
        <taxon>Pterygota</taxon>
        <taxon>Neoptera</taxon>
        <taxon>Paraneoptera</taxon>
        <taxon>Psocodea</taxon>
        <taxon>Troctomorpha</taxon>
        <taxon>Phthiraptera</taxon>
        <taxon>Anoplura</taxon>
        <taxon>Polyplacidae</taxon>
        <taxon>Polyplax</taxon>
    </lineage>
</organism>
<accession>A0AAN8S9G8</accession>
<gene>
    <name evidence="2" type="ORF">RUM43_015106</name>
</gene>
<protein>
    <submittedName>
        <fullName evidence="2">Uncharacterized protein</fullName>
    </submittedName>
</protein>
<dbReference type="Proteomes" id="UP001372834">
    <property type="component" value="Unassembled WGS sequence"/>
</dbReference>
<evidence type="ECO:0000256" key="1">
    <source>
        <dbReference type="SAM" id="MobiDB-lite"/>
    </source>
</evidence>
<dbReference type="AlphaFoldDB" id="A0AAN8S9G8"/>
<proteinExistence type="predicted"/>
<evidence type="ECO:0000313" key="3">
    <source>
        <dbReference type="Proteomes" id="UP001372834"/>
    </source>
</evidence>
<name>A0AAN8S9G8_POLSC</name>